<evidence type="ECO:0000313" key="2">
    <source>
        <dbReference type="EMBL" id="MDB8004293.1"/>
    </source>
</evidence>
<accession>A0AAW6D5Y5</accession>
<proteinExistence type="predicted"/>
<reference evidence="2" key="1">
    <citation type="submission" date="2023-01" db="EMBL/GenBank/DDBJ databases">
        <title>Human gut microbiome strain richness.</title>
        <authorList>
            <person name="Chen-Liaw A."/>
        </authorList>
    </citation>
    <scope>NUCLEOTIDE SEQUENCE</scope>
    <source>
        <strain evidence="2">1001283st1_G1_1001283B150217_161031</strain>
    </source>
</reference>
<dbReference type="AlphaFoldDB" id="A0AAW6D5Y5"/>
<feature type="compositionally biased region" description="Basic and acidic residues" evidence="1">
    <location>
        <begin position="25"/>
        <end position="54"/>
    </location>
</feature>
<feature type="compositionally biased region" description="Polar residues" evidence="1">
    <location>
        <begin position="1"/>
        <end position="11"/>
    </location>
</feature>
<feature type="region of interest" description="Disordered" evidence="1">
    <location>
        <begin position="1"/>
        <end position="54"/>
    </location>
</feature>
<dbReference type="EMBL" id="JAQLXW010000013">
    <property type="protein sequence ID" value="MDB8004293.1"/>
    <property type="molecule type" value="Genomic_DNA"/>
</dbReference>
<organism evidence="2 3">
    <name type="scientific">[Eubacterium] siraeum</name>
    <dbReference type="NCBI Taxonomy" id="39492"/>
    <lineage>
        <taxon>Bacteria</taxon>
        <taxon>Bacillati</taxon>
        <taxon>Bacillota</taxon>
        <taxon>Clostridia</taxon>
        <taxon>Eubacteriales</taxon>
        <taxon>Oscillospiraceae</taxon>
        <taxon>Oscillospiraceae incertae sedis</taxon>
    </lineage>
</organism>
<dbReference type="Proteomes" id="UP001210809">
    <property type="component" value="Unassembled WGS sequence"/>
</dbReference>
<evidence type="ECO:0000256" key="1">
    <source>
        <dbReference type="SAM" id="MobiDB-lite"/>
    </source>
</evidence>
<sequence>MKHGTLSQGKKSTADPKTSLVRNDGSVKRTDNLSETGLEFHKPFTHQKPDKDNK</sequence>
<comment type="caution">
    <text evidence="2">The sequence shown here is derived from an EMBL/GenBank/DDBJ whole genome shotgun (WGS) entry which is preliminary data.</text>
</comment>
<name>A0AAW6D5Y5_9FIRM</name>
<gene>
    <name evidence="2" type="ORF">PNE09_09475</name>
</gene>
<protein>
    <submittedName>
        <fullName evidence="2">Uncharacterized protein</fullName>
    </submittedName>
</protein>
<evidence type="ECO:0000313" key="3">
    <source>
        <dbReference type="Proteomes" id="UP001210809"/>
    </source>
</evidence>